<dbReference type="InterPro" id="IPR000182">
    <property type="entry name" value="GNAT_dom"/>
</dbReference>
<dbReference type="PROSITE" id="PS51186">
    <property type="entry name" value="GNAT"/>
    <property type="match status" value="1"/>
</dbReference>
<sequence length="187" mass="21557">MDNIKIETERLIIRPISMFDAKDMFEYAKDKEMTRFMGWDAHQKIEDTLAALKNMVERDGNYPTFAIVLKENKKMIGTIDAIIFGKGKALKAEIGYALSREYWNKGIMTEAATAVVGHLFTNYDIHRVQAKHDLKNPASGKVMEHIGMIKEGTLRDYLYVKGEYATMNLYSMLRDEWDDLYGKELGK</sequence>
<dbReference type="PANTHER" id="PTHR43792">
    <property type="entry name" value="GNAT FAMILY, PUTATIVE (AFU_ORTHOLOGUE AFUA_3G00765)-RELATED-RELATED"/>
    <property type="match status" value="1"/>
</dbReference>
<name>A0A2U1DNR4_9FIRM</name>
<proteinExistence type="predicted"/>
<dbReference type="RefSeq" id="WP_034547301.1">
    <property type="nucleotide sequence ID" value="NZ_QEKV01000010.1"/>
</dbReference>
<dbReference type="EMBL" id="QEKV01000010">
    <property type="protein sequence ID" value="PVY89192.1"/>
    <property type="molecule type" value="Genomic_DNA"/>
</dbReference>
<dbReference type="AlphaFoldDB" id="A0A2U1DNR4"/>
<gene>
    <name evidence="2" type="ORF">C7381_11030</name>
</gene>
<dbReference type="Proteomes" id="UP000245793">
    <property type="component" value="Unassembled WGS sequence"/>
</dbReference>
<evidence type="ECO:0000259" key="1">
    <source>
        <dbReference type="PROSITE" id="PS51186"/>
    </source>
</evidence>
<dbReference type="Pfam" id="PF13302">
    <property type="entry name" value="Acetyltransf_3"/>
    <property type="match status" value="1"/>
</dbReference>
<accession>A0A2U1DNR4</accession>
<protein>
    <submittedName>
        <fullName evidence="2">Ribosomal-protein-alanine N-acetyltransferase</fullName>
    </submittedName>
</protein>
<dbReference type="Gene3D" id="3.40.630.30">
    <property type="match status" value="1"/>
</dbReference>
<keyword evidence="2" id="KW-0808">Transferase</keyword>
<feature type="domain" description="N-acetyltransferase" evidence="1">
    <location>
        <begin position="23"/>
        <end position="170"/>
    </location>
</feature>
<comment type="caution">
    <text evidence="2">The sequence shown here is derived from an EMBL/GenBank/DDBJ whole genome shotgun (WGS) entry which is preliminary data.</text>
</comment>
<evidence type="ECO:0000313" key="2">
    <source>
        <dbReference type="EMBL" id="PVY89192.1"/>
    </source>
</evidence>
<dbReference type="SUPFAM" id="SSF55729">
    <property type="entry name" value="Acyl-CoA N-acyltransferases (Nat)"/>
    <property type="match status" value="1"/>
</dbReference>
<dbReference type="InterPro" id="IPR051531">
    <property type="entry name" value="N-acetyltransferase"/>
</dbReference>
<organism evidence="2 3">
    <name type="scientific">Ezakiella coagulans</name>
    <dbReference type="NCBI Taxonomy" id="46507"/>
    <lineage>
        <taxon>Bacteria</taxon>
        <taxon>Bacillati</taxon>
        <taxon>Bacillota</taxon>
        <taxon>Tissierellia</taxon>
        <taxon>Ezakiella</taxon>
    </lineage>
</organism>
<evidence type="ECO:0000313" key="3">
    <source>
        <dbReference type="Proteomes" id="UP000245793"/>
    </source>
</evidence>
<keyword evidence="3" id="KW-1185">Reference proteome</keyword>
<dbReference type="GO" id="GO:0016747">
    <property type="term" value="F:acyltransferase activity, transferring groups other than amino-acyl groups"/>
    <property type="evidence" value="ECO:0007669"/>
    <property type="project" value="InterPro"/>
</dbReference>
<dbReference type="InterPro" id="IPR016181">
    <property type="entry name" value="Acyl_CoA_acyltransferase"/>
</dbReference>
<reference evidence="2 3" key="1">
    <citation type="submission" date="2018-04" db="EMBL/GenBank/DDBJ databases">
        <title>Genomic Encyclopedia of Type Strains, Phase IV (KMG-IV): sequencing the most valuable type-strain genomes for metagenomic binning, comparative biology and taxonomic classification.</title>
        <authorList>
            <person name="Goeker M."/>
        </authorList>
    </citation>
    <scope>NUCLEOTIDE SEQUENCE [LARGE SCALE GENOMIC DNA]</scope>
    <source>
        <strain evidence="2 3">DSM 20705</strain>
    </source>
</reference>